<dbReference type="SMART" id="SM00028">
    <property type="entry name" value="TPR"/>
    <property type="match status" value="2"/>
</dbReference>
<feature type="region of interest" description="Disordered" evidence="1">
    <location>
        <begin position="1"/>
        <end position="60"/>
    </location>
</feature>
<name>A0AAV9JM85_9PEZI</name>
<dbReference type="AlphaFoldDB" id="A0AAV9JM85"/>
<dbReference type="InterPro" id="IPR001810">
    <property type="entry name" value="F-box_dom"/>
</dbReference>
<evidence type="ECO:0000313" key="3">
    <source>
        <dbReference type="EMBL" id="KAK4546101.1"/>
    </source>
</evidence>
<dbReference type="EMBL" id="JAVFHQ010000016">
    <property type="protein sequence ID" value="KAK4546101.1"/>
    <property type="molecule type" value="Genomic_DNA"/>
</dbReference>
<dbReference type="InterPro" id="IPR011990">
    <property type="entry name" value="TPR-like_helical_dom_sf"/>
</dbReference>
<sequence length="1106" mass="122973">MGRQQHLTRLALGRSAFQDPDDDSGFVAEATNTAQSTSQPANGGYVQQHDSKGRPVNPATQARNAEMRRAQNSVLVLVGVVESRERSEHHNEIRFRHIREARHALLKEEQDRGEDLDLLASVVTTFFSWWADCLLQRFLIGLYDAKIPFAEVVGSEWQNLWSGGLKGAHSTLFPGAVPYLAYLAARVCLDVVVSEPVNRVSELVWKKPIRRQTRQRLDAALHCVYATLRIATDLPLLPLCYYATAQQLGLAPAWPLLPPMKSYLPWHPTSVHSFGWKHMVGIPLLGVFCSPAALLLVRLALTSDTEADVPLAGDYTTFRYPQINDPSDMVHHPNARDDPLGWVLDQSYSLRMRVLNWCSWDVASEGRRPERRYEQDVRLTVNSDGVSTKHTHRSTSMAHLPPSFLASRIDRFLEKLMMLPLESVMLRAVEISYLSSPLPKTSMALAATPTLYAPFGRGPLAWLRSPASATELLRYAGKVGLCLALRISIDAALSLSATTLTAKTLTGGIIVFGIGQSHEDGESDLFNEQRTRAYIGVIKMNHAQEHLQREARSCYKRRDYHKALELFNRAIGRAGSVQLLDNRAACCEKLNDLPAALKDAKKAIQLQREDPTGYLRAGKILVKMEKQSVALEIYTHGLKTVKHVGQGYELLRRVHGDLLSELSPPKSVDPLTVLPRELAELILEYLTFQQRMNACLVTKQWAHFIRSTPNLWQHLDLSQARRKVRSAFISRSINTAKQKLTAATLSMLHDFDKSLVALIRYCPIQDLVLLETGLQSRNLVEALERARHLKRLHLARGTEIGPTALAQVISKCAGTLETLECSHISGDSLSGIPILCQNLVTISLTTAGCIHGSTILADLPEFTPNLRSLKIHASSTRSGLSGIVDLSKLQNLKSVDLRLPIPAAQLLRLPPTLSSLRLATTCNPLNDFFKDVSAPSGFTRFYLPHLHELSTDLGETHVNSLANLLESEDPTGAQATSRDRTVAQSKLQELSIRAPRVAMAELDALLSHPRLPELTKFALQPMGVFDDEQVHVVAEKLPALQTVDLSETDITGVGVKDLVQRGHIRHLVLNDCRHLGSDAVEWARSQGVRVDYRMTSSERGGKKLRY</sequence>
<dbReference type="PANTHER" id="PTHR38926:SF5">
    <property type="entry name" value="F-BOX AND LEUCINE-RICH REPEAT PROTEIN 6"/>
    <property type="match status" value="1"/>
</dbReference>
<dbReference type="SUPFAM" id="SSF48452">
    <property type="entry name" value="TPR-like"/>
    <property type="match status" value="1"/>
</dbReference>
<feature type="compositionally biased region" description="Polar residues" evidence="1">
    <location>
        <begin position="30"/>
        <end position="41"/>
    </location>
</feature>
<dbReference type="PANTHER" id="PTHR38926">
    <property type="entry name" value="F-BOX DOMAIN CONTAINING PROTEIN, EXPRESSED"/>
    <property type="match status" value="1"/>
</dbReference>
<proteinExistence type="predicted"/>
<dbReference type="InterPro" id="IPR036047">
    <property type="entry name" value="F-box-like_dom_sf"/>
</dbReference>
<dbReference type="Proteomes" id="UP001324427">
    <property type="component" value="Unassembled WGS sequence"/>
</dbReference>
<dbReference type="Pfam" id="PF12937">
    <property type="entry name" value="F-box-like"/>
    <property type="match status" value="1"/>
</dbReference>
<keyword evidence="4" id="KW-1185">Reference proteome</keyword>
<dbReference type="SUPFAM" id="SSF81383">
    <property type="entry name" value="F-box domain"/>
    <property type="match status" value="1"/>
</dbReference>
<dbReference type="Gene3D" id="3.80.10.10">
    <property type="entry name" value="Ribonuclease Inhibitor"/>
    <property type="match status" value="1"/>
</dbReference>
<feature type="domain" description="F-box" evidence="2">
    <location>
        <begin position="668"/>
        <end position="715"/>
    </location>
</feature>
<protein>
    <recommendedName>
        <fullName evidence="2">F-box domain-containing protein</fullName>
    </recommendedName>
</protein>
<organism evidence="3 4">
    <name type="scientific">Oleoguttula mirabilis</name>
    <dbReference type="NCBI Taxonomy" id="1507867"/>
    <lineage>
        <taxon>Eukaryota</taxon>
        <taxon>Fungi</taxon>
        <taxon>Dikarya</taxon>
        <taxon>Ascomycota</taxon>
        <taxon>Pezizomycotina</taxon>
        <taxon>Dothideomycetes</taxon>
        <taxon>Dothideomycetidae</taxon>
        <taxon>Mycosphaerellales</taxon>
        <taxon>Teratosphaeriaceae</taxon>
        <taxon>Oleoguttula</taxon>
    </lineage>
</organism>
<dbReference type="PROSITE" id="PS50181">
    <property type="entry name" value="FBOX"/>
    <property type="match status" value="1"/>
</dbReference>
<comment type="caution">
    <text evidence="3">The sequence shown here is derived from an EMBL/GenBank/DDBJ whole genome shotgun (WGS) entry which is preliminary data.</text>
</comment>
<dbReference type="InterPro" id="IPR019734">
    <property type="entry name" value="TPR_rpt"/>
</dbReference>
<dbReference type="InterPro" id="IPR032675">
    <property type="entry name" value="LRR_dom_sf"/>
</dbReference>
<reference evidence="3 4" key="1">
    <citation type="submission" date="2021-11" db="EMBL/GenBank/DDBJ databases">
        <title>Black yeast isolated from Biological Soil Crust.</title>
        <authorList>
            <person name="Kurbessoian T."/>
        </authorList>
    </citation>
    <scope>NUCLEOTIDE SEQUENCE [LARGE SCALE GENOMIC DNA]</scope>
    <source>
        <strain evidence="3 4">CCFEE 5522</strain>
    </source>
</reference>
<dbReference type="Gene3D" id="1.20.1280.50">
    <property type="match status" value="1"/>
</dbReference>
<gene>
    <name evidence="3" type="ORF">LTR36_002238</name>
</gene>
<evidence type="ECO:0000259" key="2">
    <source>
        <dbReference type="PROSITE" id="PS50181"/>
    </source>
</evidence>
<evidence type="ECO:0000313" key="4">
    <source>
        <dbReference type="Proteomes" id="UP001324427"/>
    </source>
</evidence>
<dbReference type="SMART" id="SM00256">
    <property type="entry name" value="FBOX"/>
    <property type="match status" value="1"/>
</dbReference>
<evidence type="ECO:0000256" key="1">
    <source>
        <dbReference type="SAM" id="MobiDB-lite"/>
    </source>
</evidence>
<dbReference type="Gene3D" id="1.25.40.10">
    <property type="entry name" value="Tetratricopeptide repeat domain"/>
    <property type="match status" value="1"/>
</dbReference>
<accession>A0AAV9JM85</accession>
<dbReference type="SUPFAM" id="SSF52047">
    <property type="entry name" value="RNI-like"/>
    <property type="match status" value="1"/>
</dbReference>